<protein>
    <submittedName>
        <fullName evidence="4">WSC domain-containing protein</fullName>
    </submittedName>
</protein>
<accession>A0ABR1UX11</accession>
<gene>
    <name evidence="4" type="ORF">PG996_008126</name>
</gene>
<evidence type="ECO:0000313" key="4">
    <source>
        <dbReference type="EMBL" id="KAK8063474.1"/>
    </source>
</evidence>
<sequence length="143" mass="15340">MWSQQHLALLLPAAVVVVVVQAASLNYVGCFSDPVGLVDFGANVYQSRGLCSNRCSRMDQWVVGLTNGTHCLCGSRVPPTHYLVADGHCNTPCNGYARDTCGGRGYISVLVRDIELLQQQREADSGSMSEKLPGNLQVQAGSL</sequence>
<organism evidence="4 5">
    <name type="scientific">Apiospora saccharicola</name>
    <dbReference type="NCBI Taxonomy" id="335842"/>
    <lineage>
        <taxon>Eukaryota</taxon>
        <taxon>Fungi</taxon>
        <taxon>Dikarya</taxon>
        <taxon>Ascomycota</taxon>
        <taxon>Pezizomycotina</taxon>
        <taxon>Sordariomycetes</taxon>
        <taxon>Xylariomycetidae</taxon>
        <taxon>Amphisphaeriales</taxon>
        <taxon>Apiosporaceae</taxon>
        <taxon>Apiospora</taxon>
    </lineage>
</organism>
<evidence type="ECO:0000256" key="2">
    <source>
        <dbReference type="SAM" id="SignalP"/>
    </source>
</evidence>
<feature type="signal peptide" evidence="2">
    <location>
        <begin position="1"/>
        <end position="22"/>
    </location>
</feature>
<evidence type="ECO:0000259" key="3">
    <source>
        <dbReference type="PROSITE" id="PS51212"/>
    </source>
</evidence>
<keyword evidence="5" id="KW-1185">Reference proteome</keyword>
<feature type="chain" id="PRO_5045044522" evidence="2">
    <location>
        <begin position="23"/>
        <end position="143"/>
    </location>
</feature>
<evidence type="ECO:0000313" key="5">
    <source>
        <dbReference type="Proteomes" id="UP001446871"/>
    </source>
</evidence>
<dbReference type="Pfam" id="PF01822">
    <property type="entry name" value="WSC"/>
    <property type="match status" value="1"/>
</dbReference>
<dbReference type="PROSITE" id="PS51212">
    <property type="entry name" value="WSC"/>
    <property type="match status" value="1"/>
</dbReference>
<keyword evidence="2" id="KW-0732">Signal</keyword>
<feature type="region of interest" description="Disordered" evidence="1">
    <location>
        <begin position="121"/>
        <end position="143"/>
    </location>
</feature>
<comment type="caution">
    <text evidence="4">The sequence shown here is derived from an EMBL/GenBank/DDBJ whole genome shotgun (WGS) entry which is preliminary data.</text>
</comment>
<proteinExistence type="predicted"/>
<dbReference type="InterPro" id="IPR002889">
    <property type="entry name" value="WSC_carb-bd"/>
</dbReference>
<feature type="domain" description="WSC" evidence="3">
    <location>
        <begin position="24"/>
        <end position="113"/>
    </location>
</feature>
<dbReference type="SMART" id="SM00321">
    <property type="entry name" value="WSC"/>
    <property type="match status" value="1"/>
</dbReference>
<name>A0ABR1UX11_9PEZI</name>
<evidence type="ECO:0000256" key="1">
    <source>
        <dbReference type="SAM" id="MobiDB-lite"/>
    </source>
</evidence>
<dbReference type="Proteomes" id="UP001446871">
    <property type="component" value="Unassembled WGS sequence"/>
</dbReference>
<dbReference type="EMBL" id="JAQQWM010000005">
    <property type="protein sequence ID" value="KAK8063474.1"/>
    <property type="molecule type" value="Genomic_DNA"/>
</dbReference>
<reference evidence="4 5" key="1">
    <citation type="submission" date="2023-01" db="EMBL/GenBank/DDBJ databases">
        <title>Analysis of 21 Apiospora genomes using comparative genomics revels a genus with tremendous synthesis potential of carbohydrate active enzymes and secondary metabolites.</title>
        <authorList>
            <person name="Sorensen T."/>
        </authorList>
    </citation>
    <scope>NUCLEOTIDE SEQUENCE [LARGE SCALE GENOMIC DNA]</scope>
    <source>
        <strain evidence="4 5">CBS 83171</strain>
    </source>
</reference>